<keyword evidence="7" id="KW-1185">Reference proteome</keyword>
<dbReference type="SMART" id="SM00813">
    <property type="entry name" value="Alpha-L-AF_C"/>
    <property type="match status" value="1"/>
</dbReference>
<dbReference type="EMBL" id="CP079216">
    <property type="protein sequence ID" value="QXT61873.1"/>
    <property type="molecule type" value="Genomic_DNA"/>
</dbReference>
<evidence type="ECO:0000313" key="7">
    <source>
        <dbReference type="Proteomes" id="UP000824504"/>
    </source>
</evidence>
<protein>
    <submittedName>
        <fullName evidence="6">Alpha-N-arabinofuranosidase</fullName>
    </submittedName>
</protein>
<evidence type="ECO:0000259" key="5">
    <source>
        <dbReference type="SMART" id="SM00813"/>
    </source>
</evidence>
<keyword evidence="3" id="KW-0119">Carbohydrate metabolism</keyword>
<evidence type="ECO:0000256" key="1">
    <source>
        <dbReference type="ARBA" id="ARBA00011165"/>
    </source>
</evidence>
<dbReference type="PANTHER" id="PTHR43576:SF3">
    <property type="entry name" value="ALPHA-L-ARABINOFURANOSIDASE C"/>
    <property type="match status" value="1"/>
</dbReference>
<feature type="domain" description="Alpha-L-arabinofuranosidase C-terminal" evidence="5">
    <location>
        <begin position="290"/>
        <end position="495"/>
    </location>
</feature>
<dbReference type="RefSeq" id="WP_219080221.1">
    <property type="nucleotide sequence ID" value="NZ_CP079216.1"/>
</dbReference>
<dbReference type="InterPro" id="IPR010720">
    <property type="entry name" value="Alpha-L-AF_C"/>
</dbReference>
<dbReference type="Pfam" id="PF22848">
    <property type="entry name" value="ASD1_dom"/>
    <property type="match status" value="1"/>
</dbReference>
<comment type="subunit">
    <text evidence="1">Homohexamer; trimer of dimers.</text>
</comment>
<keyword evidence="2" id="KW-0378">Hydrolase</keyword>
<gene>
    <name evidence="6" type="ORF">KDB89_08725</name>
</gene>
<evidence type="ECO:0000256" key="3">
    <source>
        <dbReference type="ARBA" id="ARBA00023277"/>
    </source>
</evidence>
<evidence type="ECO:0000256" key="4">
    <source>
        <dbReference type="ARBA" id="ARBA00023295"/>
    </source>
</evidence>
<dbReference type="InterPro" id="IPR055235">
    <property type="entry name" value="ASD1_cat"/>
</dbReference>
<dbReference type="PANTHER" id="PTHR43576">
    <property type="entry name" value="ALPHA-L-ARABINOFURANOSIDASE C-RELATED"/>
    <property type="match status" value="1"/>
</dbReference>
<organism evidence="6 7">
    <name type="scientific">Tessaracoccus palaemonis</name>
    <dbReference type="NCBI Taxonomy" id="2829499"/>
    <lineage>
        <taxon>Bacteria</taxon>
        <taxon>Bacillati</taxon>
        <taxon>Actinomycetota</taxon>
        <taxon>Actinomycetes</taxon>
        <taxon>Propionibacteriales</taxon>
        <taxon>Propionibacteriaceae</taxon>
        <taxon>Tessaracoccus</taxon>
    </lineage>
</organism>
<evidence type="ECO:0000256" key="2">
    <source>
        <dbReference type="ARBA" id="ARBA00022801"/>
    </source>
</evidence>
<keyword evidence="4" id="KW-0326">Glycosidase</keyword>
<reference evidence="6 7" key="1">
    <citation type="submission" date="2021-07" db="EMBL/GenBank/DDBJ databases">
        <title>complete genome sequencing of Tessaracoccus sp.J1M15.</title>
        <authorList>
            <person name="Bae J.-W."/>
            <person name="Kim D.-y."/>
        </authorList>
    </citation>
    <scope>NUCLEOTIDE SEQUENCE [LARGE SCALE GENOMIC DNA]</scope>
    <source>
        <strain evidence="6 7">J1M15</strain>
    </source>
</reference>
<evidence type="ECO:0000313" key="6">
    <source>
        <dbReference type="EMBL" id="QXT61873.1"/>
    </source>
</evidence>
<sequence length="503" mass="55357">MNVSATVDPQRSLGQIDRRIFGGFVEHLGRHIYDGIFEPGHPSADENGFRTDVIELVKELGVSTIRYPGGNFVSGYNWEDGVGPRDQRPERLDLAWHTTETNQVGLHEFAHWCDAVASDMMMAVNLGTRGVAEALALLEYCNVPNPTARTRQRAANGHPDPFGITMWCLGNEMDGPWQVGHRSAEDYAKIASQTAKAMKMLDNSLEFVACGSSSRAMPTFGKWEETVLEHAFDDLDFISCHAYYEEIDGDTQEFLTSAADMDLFIKQVVAVCDAAAAKHKSDKQIMISFDEWNVWYLTEWQKIEGKIPVDVWPTAPRLLEDTYNVKDAVVVGDLLITLLRHSDRVRSASLAQLVNVIAPIMTEPGGPTWRQTTFFPFSITSRLTAGESIPVDVTCPSVFSRKADADVPTVNAVATLDDGGVSLFVVNRSLTDAFDLDVDLSQLAGSRTLSLAEAHVIADEDLTAANTLPDPERVAPKSLEVAVDPMVSAQLPPVSWAAIRLEF</sequence>
<dbReference type="Pfam" id="PF06964">
    <property type="entry name" value="Alpha-L-AF_C"/>
    <property type="match status" value="1"/>
</dbReference>
<name>A0ABX8SIR0_9ACTN</name>
<dbReference type="Proteomes" id="UP000824504">
    <property type="component" value="Chromosome"/>
</dbReference>
<proteinExistence type="predicted"/>
<accession>A0ABX8SIR0</accession>